<feature type="domain" description="Pili assembly chaperone N-terminal" evidence="6">
    <location>
        <begin position="28"/>
        <end position="145"/>
    </location>
</feature>
<dbReference type="InterPro" id="IPR036316">
    <property type="entry name" value="Pili_assmbl_chap_C_dom_sf"/>
</dbReference>
<dbReference type="InterPro" id="IPR001829">
    <property type="entry name" value="Pili_assmbl_chaperone_bac"/>
</dbReference>
<dbReference type="Proteomes" id="UP000009336">
    <property type="component" value="Unassembled WGS sequence"/>
</dbReference>
<dbReference type="RefSeq" id="WP_008910091.1">
    <property type="nucleotide sequence ID" value="NZ_KB233222.1"/>
</dbReference>
<evidence type="ECO:0000259" key="7">
    <source>
        <dbReference type="Pfam" id="PF02753"/>
    </source>
</evidence>
<dbReference type="SUPFAM" id="SSF49354">
    <property type="entry name" value="PapD-like"/>
    <property type="match status" value="1"/>
</dbReference>
<dbReference type="PANTHER" id="PTHR30251">
    <property type="entry name" value="PILUS ASSEMBLY CHAPERONE"/>
    <property type="match status" value="1"/>
</dbReference>
<sequence length="243" mass="27391">MNIYYSVKQLLFSCFFLVILTQLSHASVILIGTRVIYPEDKKFVNLNFRSSDRVPSVIDAWVSNTPISASSNNDAPFIITPSIFRIDPSQGQSVKLIYTGDRLIRDRESVFYLNFVQLPATEKNVNKLLITYKSTVKIFYRPNSLKQNIDNISSFLELDLSKLNSGIVTILNNSEYHITPTNISLEKNNNKIISVSDENLNMIPPFSHEDIKVPAVNNMSGISSYISLINDLGGISTYRITSI</sequence>
<reference evidence="8 9" key="1">
    <citation type="journal article" date="2012" name="BMC Genomics">
        <title>Comparative genomics of bacteria in the genus Providencia isolated from wild Drosophila melanogaster.</title>
        <authorList>
            <person name="Galac M.R."/>
            <person name="Lazzaro B.P."/>
        </authorList>
    </citation>
    <scope>NUCLEOTIDE SEQUENCE [LARGE SCALE GENOMIC DNA]</scope>
    <source>
        <strain evidence="8 9">DSM 19968</strain>
    </source>
</reference>
<keyword evidence="4" id="KW-0574">Periplasm</keyword>
<keyword evidence="5" id="KW-0143">Chaperone</keyword>
<evidence type="ECO:0000313" key="8">
    <source>
        <dbReference type="EMBL" id="EKT65563.1"/>
    </source>
</evidence>
<dbReference type="AlphaFoldDB" id="K8WY83"/>
<comment type="similarity">
    <text evidence="2">Belongs to the periplasmic pilus chaperone family.</text>
</comment>
<evidence type="ECO:0000256" key="2">
    <source>
        <dbReference type="ARBA" id="ARBA00007399"/>
    </source>
</evidence>
<evidence type="ECO:0000313" key="9">
    <source>
        <dbReference type="Proteomes" id="UP000009336"/>
    </source>
</evidence>
<evidence type="ECO:0000259" key="6">
    <source>
        <dbReference type="Pfam" id="PF00345"/>
    </source>
</evidence>
<evidence type="ECO:0000256" key="5">
    <source>
        <dbReference type="ARBA" id="ARBA00023186"/>
    </source>
</evidence>
<dbReference type="InterPro" id="IPR016147">
    <property type="entry name" value="Pili_assmbl_chaperone_N"/>
</dbReference>
<dbReference type="GO" id="GO:0071555">
    <property type="term" value="P:cell wall organization"/>
    <property type="evidence" value="ECO:0007669"/>
    <property type="project" value="InterPro"/>
</dbReference>
<dbReference type="Pfam" id="PF00345">
    <property type="entry name" value="PapD_N"/>
    <property type="match status" value="1"/>
</dbReference>
<protein>
    <submittedName>
        <fullName evidence="8">Pili assembly chaperone</fullName>
    </submittedName>
</protein>
<evidence type="ECO:0000256" key="3">
    <source>
        <dbReference type="ARBA" id="ARBA00022729"/>
    </source>
</evidence>
<evidence type="ECO:0000256" key="1">
    <source>
        <dbReference type="ARBA" id="ARBA00004418"/>
    </source>
</evidence>
<dbReference type="STRING" id="1141662.OOA_00195"/>
<accession>K8WY83</accession>
<evidence type="ECO:0000256" key="4">
    <source>
        <dbReference type="ARBA" id="ARBA00022764"/>
    </source>
</evidence>
<dbReference type="InterPro" id="IPR016148">
    <property type="entry name" value="Pili_assmbl_chaperone_C"/>
</dbReference>
<dbReference type="eggNOG" id="COG3121">
    <property type="taxonomic scope" value="Bacteria"/>
</dbReference>
<keyword evidence="9" id="KW-1185">Reference proteome</keyword>
<dbReference type="PATRIC" id="fig|1141662.3.peg.39"/>
<comment type="subcellular location">
    <subcellularLocation>
        <location evidence="1">Periplasm</location>
    </subcellularLocation>
</comment>
<dbReference type="InterPro" id="IPR008962">
    <property type="entry name" value="PapD-like_sf"/>
</dbReference>
<dbReference type="HOGENOM" id="CLU_070768_0_2_6"/>
<dbReference type="PANTHER" id="PTHR30251:SF25">
    <property type="entry name" value="FIMBRIAE CHAPARONE"/>
    <property type="match status" value="1"/>
</dbReference>
<name>K8WY83_9GAMM</name>
<dbReference type="Pfam" id="PF02753">
    <property type="entry name" value="PapD_C"/>
    <property type="match status" value="1"/>
</dbReference>
<dbReference type="PRINTS" id="PR00969">
    <property type="entry name" value="CHAPERONPILI"/>
</dbReference>
<feature type="domain" description="Pili assembly chaperone C-terminal" evidence="7">
    <location>
        <begin position="172"/>
        <end position="236"/>
    </location>
</feature>
<dbReference type="SUPFAM" id="SSF49584">
    <property type="entry name" value="Periplasmic chaperone C-domain"/>
    <property type="match status" value="1"/>
</dbReference>
<dbReference type="InterPro" id="IPR013783">
    <property type="entry name" value="Ig-like_fold"/>
</dbReference>
<keyword evidence="3" id="KW-0732">Signal</keyword>
<dbReference type="Gene3D" id="2.60.40.10">
    <property type="entry name" value="Immunoglobulins"/>
    <property type="match status" value="2"/>
</dbReference>
<dbReference type="OrthoDB" id="9131059at2"/>
<organism evidence="8 9">
    <name type="scientific">Providencia burhodogranariea DSM 19968</name>
    <dbReference type="NCBI Taxonomy" id="1141662"/>
    <lineage>
        <taxon>Bacteria</taxon>
        <taxon>Pseudomonadati</taxon>
        <taxon>Pseudomonadota</taxon>
        <taxon>Gammaproteobacteria</taxon>
        <taxon>Enterobacterales</taxon>
        <taxon>Morganellaceae</taxon>
        <taxon>Providencia</taxon>
    </lineage>
</organism>
<proteinExistence type="inferred from homology"/>
<dbReference type="InterPro" id="IPR050643">
    <property type="entry name" value="Periplasmic_pilus_chap"/>
</dbReference>
<dbReference type="GO" id="GO:0030288">
    <property type="term" value="C:outer membrane-bounded periplasmic space"/>
    <property type="evidence" value="ECO:0007669"/>
    <property type="project" value="InterPro"/>
</dbReference>
<dbReference type="EMBL" id="AKKL01000001">
    <property type="protein sequence ID" value="EKT65563.1"/>
    <property type="molecule type" value="Genomic_DNA"/>
</dbReference>
<comment type="caution">
    <text evidence="8">The sequence shown here is derived from an EMBL/GenBank/DDBJ whole genome shotgun (WGS) entry which is preliminary data.</text>
</comment>
<gene>
    <name evidence="8" type="ORF">OOA_00195</name>
</gene>